<dbReference type="Proteomes" id="UP000177958">
    <property type="component" value="Unassembled WGS sequence"/>
</dbReference>
<dbReference type="Pfam" id="PF00834">
    <property type="entry name" value="Ribul_P_3_epim"/>
    <property type="match status" value="1"/>
</dbReference>
<comment type="caution">
    <text evidence="3">The sequence shown here is derived from an EMBL/GenBank/DDBJ whole genome shotgun (WGS) entry which is preliminary data.</text>
</comment>
<protein>
    <recommendedName>
        <fullName evidence="5">Ribulose-phosphate 3-epimerase</fullName>
    </recommendedName>
</protein>
<evidence type="ECO:0000256" key="1">
    <source>
        <dbReference type="ARBA" id="ARBA00022723"/>
    </source>
</evidence>
<evidence type="ECO:0000256" key="2">
    <source>
        <dbReference type="ARBA" id="ARBA00023235"/>
    </source>
</evidence>
<dbReference type="PANTHER" id="PTHR11749">
    <property type="entry name" value="RIBULOSE-5-PHOSPHATE-3-EPIMERASE"/>
    <property type="match status" value="1"/>
</dbReference>
<proteinExistence type="predicted"/>
<dbReference type="InterPro" id="IPR000056">
    <property type="entry name" value="Ribul_P_3_epim-like"/>
</dbReference>
<sequence>MNVEIIPTVVPAAFSDIPEVSQKYSGFTSFFQIDVADGNFAPNTTWLPSKEDKLPEAYGYEVHLMVAKPASVGTLFAEAGAHALIAHVETLGSAEQTKLLFEQWKALGVKQVGVAALLQTPLEMLEPYLPLADFILLMTIARIGVQGIPYDPNALARVAEMHARHPDVVIAVDGGVSEQNIESLARAGASRFGVGSAIAKAGDPAEAHARLKVLAQGALAPNDALPLTGQA</sequence>
<dbReference type="GO" id="GO:0046872">
    <property type="term" value="F:metal ion binding"/>
    <property type="evidence" value="ECO:0007669"/>
    <property type="project" value="UniProtKB-KW"/>
</dbReference>
<dbReference type="Gene3D" id="3.20.20.70">
    <property type="entry name" value="Aldolase class I"/>
    <property type="match status" value="1"/>
</dbReference>
<evidence type="ECO:0000313" key="3">
    <source>
        <dbReference type="EMBL" id="OGG57573.1"/>
    </source>
</evidence>
<organism evidence="3 4">
    <name type="scientific">Candidatus Kaiserbacteria bacterium RIFCSPHIGHO2_01_FULL_55_17</name>
    <dbReference type="NCBI Taxonomy" id="1798484"/>
    <lineage>
        <taxon>Bacteria</taxon>
        <taxon>Candidatus Kaiseribacteriota</taxon>
    </lineage>
</organism>
<dbReference type="GO" id="GO:0005975">
    <property type="term" value="P:carbohydrate metabolic process"/>
    <property type="evidence" value="ECO:0007669"/>
    <property type="project" value="InterPro"/>
</dbReference>
<dbReference type="GO" id="GO:0016857">
    <property type="term" value="F:racemase and epimerase activity, acting on carbohydrates and derivatives"/>
    <property type="evidence" value="ECO:0007669"/>
    <property type="project" value="InterPro"/>
</dbReference>
<evidence type="ECO:0000313" key="4">
    <source>
        <dbReference type="Proteomes" id="UP000177958"/>
    </source>
</evidence>
<keyword evidence="2" id="KW-0413">Isomerase</keyword>
<accession>A0A1F6D7Z9</accession>
<dbReference type="AlphaFoldDB" id="A0A1F6D7Z9"/>
<dbReference type="EMBL" id="MFKX01000021">
    <property type="protein sequence ID" value="OGG57573.1"/>
    <property type="molecule type" value="Genomic_DNA"/>
</dbReference>
<gene>
    <name evidence="3" type="ORF">A2853_01760</name>
</gene>
<keyword evidence="1" id="KW-0479">Metal-binding</keyword>
<dbReference type="InterPro" id="IPR013785">
    <property type="entry name" value="Aldolase_TIM"/>
</dbReference>
<dbReference type="SUPFAM" id="SSF51366">
    <property type="entry name" value="Ribulose-phoshate binding barrel"/>
    <property type="match status" value="1"/>
</dbReference>
<reference evidence="3 4" key="1">
    <citation type="journal article" date="2016" name="Nat. Commun.">
        <title>Thousands of microbial genomes shed light on interconnected biogeochemical processes in an aquifer system.</title>
        <authorList>
            <person name="Anantharaman K."/>
            <person name="Brown C.T."/>
            <person name="Hug L.A."/>
            <person name="Sharon I."/>
            <person name="Castelle C.J."/>
            <person name="Probst A.J."/>
            <person name="Thomas B.C."/>
            <person name="Singh A."/>
            <person name="Wilkins M.J."/>
            <person name="Karaoz U."/>
            <person name="Brodie E.L."/>
            <person name="Williams K.H."/>
            <person name="Hubbard S.S."/>
            <person name="Banfield J.F."/>
        </authorList>
    </citation>
    <scope>NUCLEOTIDE SEQUENCE [LARGE SCALE GENOMIC DNA]</scope>
</reference>
<name>A0A1F6D7Z9_9BACT</name>
<dbReference type="InterPro" id="IPR011060">
    <property type="entry name" value="RibuloseP-bd_barrel"/>
</dbReference>
<evidence type="ECO:0008006" key="5">
    <source>
        <dbReference type="Google" id="ProtNLM"/>
    </source>
</evidence>